<evidence type="ECO:0000256" key="4">
    <source>
        <dbReference type="ARBA" id="ARBA00023098"/>
    </source>
</evidence>
<dbReference type="PANTHER" id="PTHR10272">
    <property type="entry name" value="PLATELET-ACTIVATING FACTOR ACETYLHYDROLASE"/>
    <property type="match status" value="1"/>
</dbReference>
<dbReference type="SUPFAM" id="SSF53474">
    <property type="entry name" value="alpha/beta-Hydrolases"/>
    <property type="match status" value="1"/>
</dbReference>
<evidence type="ECO:0000256" key="3">
    <source>
        <dbReference type="ARBA" id="ARBA00022963"/>
    </source>
</evidence>
<keyword evidence="3" id="KW-0442">Lipid degradation</keyword>
<dbReference type="STRING" id="6313.A0A0K0CT97"/>
<dbReference type="Proteomes" id="UP000035642">
    <property type="component" value="Unassembled WGS sequence"/>
</dbReference>
<dbReference type="InterPro" id="IPR029058">
    <property type="entry name" value="AB_hydrolase_fold"/>
</dbReference>
<dbReference type="GO" id="GO:0003847">
    <property type="term" value="F:1-alkyl-2-acetylglycerophosphocholine esterase activity"/>
    <property type="evidence" value="ECO:0007669"/>
    <property type="project" value="UniProtKB-EC"/>
</dbReference>
<dbReference type="AlphaFoldDB" id="A0A0K0CT97"/>
<evidence type="ECO:0000256" key="2">
    <source>
        <dbReference type="ARBA" id="ARBA00022801"/>
    </source>
</evidence>
<accession>A0A0K0CT97</accession>
<keyword evidence="2" id="KW-0378">Hydrolase</keyword>
<name>A0A0K0CT97_ANGCA</name>
<keyword evidence="4" id="KW-0443">Lipid metabolism</keyword>
<evidence type="ECO:0000256" key="1">
    <source>
        <dbReference type="ARBA" id="ARBA00013201"/>
    </source>
</evidence>
<reference evidence="6" key="2">
    <citation type="submission" date="2017-02" db="UniProtKB">
        <authorList>
            <consortium name="WormBaseParasite"/>
        </authorList>
    </citation>
    <scope>IDENTIFICATION</scope>
</reference>
<sequence>MGALWSVTSRASILPLVGSGPYAAGCADLMITDSNDGDTGVFLRIYYPTDKDRVNNRTRESDHPLWIDRPEYVTGLASYLKHSAGRLQYILNWIIGETRMACIGRAKLARHLRSSGQQVKDAFPVIVFCHGLAGSRHFYSTFCSSLASYGFVVAAIEHSDYSACWTYKLVPDTTSGRLIERHFPVRLLDHTDKRTLKIRTQQLSKRVSEAVKALHVLEEINLGQLQSDKVAVGKDFDWTSWKAAVVLDGWLSPLDPGHYERASQPSLFLNAANWNYIENVGRIQKLRNITEKSLYTFK</sequence>
<dbReference type="WBParaSite" id="ACAC_0000027401-mRNA-1">
    <property type="protein sequence ID" value="ACAC_0000027401-mRNA-1"/>
    <property type="gene ID" value="ACAC_0000027401"/>
</dbReference>
<dbReference type="PANTHER" id="PTHR10272:SF0">
    <property type="entry name" value="PLATELET-ACTIVATING FACTOR ACETYLHYDROLASE"/>
    <property type="match status" value="1"/>
</dbReference>
<organism evidence="5 6">
    <name type="scientific">Angiostrongylus cantonensis</name>
    <name type="common">Rat lungworm</name>
    <dbReference type="NCBI Taxonomy" id="6313"/>
    <lineage>
        <taxon>Eukaryota</taxon>
        <taxon>Metazoa</taxon>
        <taxon>Ecdysozoa</taxon>
        <taxon>Nematoda</taxon>
        <taxon>Chromadorea</taxon>
        <taxon>Rhabditida</taxon>
        <taxon>Rhabditina</taxon>
        <taxon>Rhabditomorpha</taxon>
        <taxon>Strongyloidea</taxon>
        <taxon>Metastrongylidae</taxon>
        <taxon>Angiostrongylus</taxon>
    </lineage>
</organism>
<proteinExistence type="predicted"/>
<evidence type="ECO:0000313" key="6">
    <source>
        <dbReference type="WBParaSite" id="ACAC_0000027401-mRNA-1"/>
    </source>
</evidence>
<dbReference type="Pfam" id="PF03403">
    <property type="entry name" value="PAF-AH_p_II"/>
    <property type="match status" value="1"/>
</dbReference>
<keyword evidence="5" id="KW-1185">Reference proteome</keyword>
<protein>
    <recommendedName>
        <fullName evidence="1">1-alkyl-2-acetylglycerophosphocholine esterase</fullName>
        <ecNumber evidence="1">3.1.1.47</ecNumber>
    </recommendedName>
</protein>
<dbReference type="Gene3D" id="3.40.50.1820">
    <property type="entry name" value="alpha/beta hydrolase"/>
    <property type="match status" value="2"/>
</dbReference>
<dbReference type="EC" id="3.1.1.47" evidence="1"/>
<reference evidence="5" key="1">
    <citation type="submission" date="2012-09" db="EMBL/GenBank/DDBJ databases">
        <authorList>
            <person name="Martin A.A."/>
        </authorList>
    </citation>
    <scope>NUCLEOTIDE SEQUENCE</scope>
</reference>
<dbReference type="GO" id="GO:0016042">
    <property type="term" value="P:lipid catabolic process"/>
    <property type="evidence" value="ECO:0007669"/>
    <property type="project" value="UniProtKB-KW"/>
</dbReference>
<evidence type="ECO:0000313" key="5">
    <source>
        <dbReference type="Proteomes" id="UP000035642"/>
    </source>
</evidence>